<evidence type="ECO:0000256" key="8">
    <source>
        <dbReference type="ARBA" id="ARBA00022989"/>
    </source>
</evidence>
<evidence type="ECO:0000256" key="11">
    <source>
        <dbReference type="SAM" id="Coils"/>
    </source>
</evidence>
<evidence type="ECO:0000256" key="1">
    <source>
        <dbReference type="ARBA" id="ARBA00000085"/>
    </source>
</evidence>
<dbReference type="Gene3D" id="6.10.340.10">
    <property type="match status" value="1"/>
</dbReference>
<reference evidence="15" key="1">
    <citation type="journal article" date="2019" name="Int. J. Syst. Evol. Microbiol.">
        <title>The Global Catalogue of Microorganisms (GCM) 10K type strain sequencing project: providing services to taxonomists for standard genome sequencing and annotation.</title>
        <authorList>
            <consortium name="The Broad Institute Genomics Platform"/>
            <consortium name="The Broad Institute Genome Sequencing Center for Infectious Disease"/>
            <person name="Wu L."/>
            <person name="Ma J."/>
        </authorList>
    </citation>
    <scope>NUCLEOTIDE SEQUENCE [LARGE SCALE GENOMIC DNA]</scope>
    <source>
        <strain evidence="15">TBRC 1276</strain>
    </source>
</reference>
<dbReference type="PROSITE" id="PS50109">
    <property type="entry name" value="HIS_KIN"/>
    <property type="match status" value="1"/>
</dbReference>
<dbReference type="SUPFAM" id="SSF47384">
    <property type="entry name" value="Homodimeric domain of signal transducing histidine kinase"/>
    <property type="match status" value="1"/>
</dbReference>
<evidence type="ECO:0000256" key="2">
    <source>
        <dbReference type="ARBA" id="ARBA00004236"/>
    </source>
</evidence>
<dbReference type="InterPro" id="IPR004358">
    <property type="entry name" value="Sig_transdc_His_kin-like_C"/>
</dbReference>
<name>A0ABV8GP59_9ACTN</name>
<dbReference type="PANTHER" id="PTHR45436">
    <property type="entry name" value="SENSOR HISTIDINE KINASE YKOH"/>
    <property type="match status" value="1"/>
</dbReference>
<keyword evidence="8" id="KW-1133">Transmembrane helix</keyword>
<keyword evidence="4" id="KW-0597">Phosphoprotein</keyword>
<keyword evidence="7 14" id="KW-0418">Kinase</keyword>
<evidence type="ECO:0000259" key="12">
    <source>
        <dbReference type="PROSITE" id="PS50109"/>
    </source>
</evidence>
<dbReference type="InterPro" id="IPR036097">
    <property type="entry name" value="HisK_dim/P_sf"/>
</dbReference>
<dbReference type="PANTHER" id="PTHR45436:SF5">
    <property type="entry name" value="SENSOR HISTIDINE KINASE TRCS"/>
    <property type="match status" value="1"/>
</dbReference>
<dbReference type="CDD" id="cd00082">
    <property type="entry name" value="HisKA"/>
    <property type="match status" value="1"/>
</dbReference>
<dbReference type="InterPro" id="IPR005467">
    <property type="entry name" value="His_kinase_dom"/>
</dbReference>
<dbReference type="Gene3D" id="3.30.565.10">
    <property type="entry name" value="Histidine kinase-like ATPase, C-terminal domain"/>
    <property type="match status" value="1"/>
</dbReference>
<dbReference type="GO" id="GO:0016301">
    <property type="term" value="F:kinase activity"/>
    <property type="evidence" value="ECO:0007669"/>
    <property type="project" value="UniProtKB-KW"/>
</dbReference>
<keyword evidence="15" id="KW-1185">Reference proteome</keyword>
<dbReference type="InterPro" id="IPR003660">
    <property type="entry name" value="HAMP_dom"/>
</dbReference>
<comment type="caution">
    <text evidence="14">The sequence shown here is derived from an EMBL/GenBank/DDBJ whole genome shotgun (WGS) entry which is preliminary data.</text>
</comment>
<evidence type="ECO:0000256" key="6">
    <source>
        <dbReference type="ARBA" id="ARBA00022692"/>
    </source>
</evidence>
<dbReference type="PRINTS" id="PR00344">
    <property type="entry name" value="BCTRLSENSOR"/>
</dbReference>
<sequence>MIRSLGRSLRTRLALLASIAMLLLNVVVGAFALYGIRNEVLGIRAQDTAGRALRVLLMIKRDRLPRTVVTSNELDGIQVVDSAGQVVSSSPSLAGAPRQTSAIPKENQANDVAQLCDLPAFPESCKIVVALRAYQPDGVWTVYAFDDAVPWYVSPQVIIFEVIVAALLTALTWLGVSRVVARTLAPVGSMTKRLAEITEDGGGGGLRLPVPENVDDEIRTLAETGNQTLERLEAAMRQQEAAMEQQRRFASDASHDLRSPITAMRAQVEDALLHPEDVDWRETGNALLVTLDRFQAIVTDLLTLTKLDAGAPRVREPVELGELIAAEILRPRAKNVLTRLEPEVVVIGDRLQLARLLTNLLDNAERHAESQITVSVRHAGEEAVLEVCDDGAGIAYEHRETVFQRFTRLDASRSRDAGGTGLGLPIAREIARTHGGTLTIEDSDAGARFVVRIPLRTS</sequence>
<evidence type="ECO:0000256" key="3">
    <source>
        <dbReference type="ARBA" id="ARBA00012438"/>
    </source>
</evidence>
<feature type="domain" description="Histidine kinase" evidence="12">
    <location>
        <begin position="252"/>
        <end position="457"/>
    </location>
</feature>
<dbReference type="RefSeq" id="WP_379533932.1">
    <property type="nucleotide sequence ID" value="NZ_JBHSBI010000032.1"/>
</dbReference>
<dbReference type="EMBL" id="JBHSBI010000032">
    <property type="protein sequence ID" value="MFC4014082.1"/>
    <property type="molecule type" value="Genomic_DNA"/>
</dbReference>
<evidence type="ECO:0000256" key="10">
    <source>
        <dbReference type="ARBA" id="ARBA00023136"/>
    </source>
</evidence>
<accession>A0ABV8GP59</accession>
<evidence type="ECO:0000256" key="9">
    <source>
        <dbReference type="ARBA" id="ARBA00023012"/>
    </source>
</evidence>
<evidence type="ECO:0000259" key="13">
    <source>
        <dbReference type="PROSITE" id="PS50885"/>
    </source>
</evidence>
<dbReference type="InterPro" id="IPR050428">
    <property type="entry name" value="TCS_sensor_his_kinase"/>
</dbReference>
<keyword evidence="6" id="KW-0812">Transmembrane</keyword>
<dbReference type="SMART" id="SM00304">
    <property type="entry name" value="HAMP"/>
    <property type="match status" value="1"/>
</dbReference>
<dbReference type="Pfam" id="PF02518">
    <property type="entry name" value="HATPase_c"/>
    <property type="match status" value="1"/>
</dbReference>
<keyword evidence="11" id="KW-0175">Coiled coil</keyword>
<dbReference type="InterPro" id="IPR036890">
    <property type="entry name" value="HATPase_C_sf"/>
</dbReference>
<proteinExistence type="predicted"/>
<dbReference type="PROSITE" id="PS50885">
    <property type="entry name" value="HAMP"/>
    <property type="match status" value="1"/>
</dbReference>
<dbReference type="SMART" id="SM00387">
    <property type="entry name" value="HATPase_c"/>
    <property type="match status" value="1"/>
</dbReference>
<dbReference type="CDD" id="cd00075">
    <property type="entry name" value="HATPase"/>
    <property type="match status" value="1"/>
</dbReference>
<comment type="catalytic activity">
    <reaction evidence="1">
        <text>ATP + protein L-histidine = ADP + protein N-phospho-L-histidine.</text>
        <dbReference type="EC" id="2.7.13.3"/>
    </reaction>
</comment>
<evidence type="ECO:0000256" key="7">
    <source>
        <dbReference type="ARBA" id="ARBA00022777"/>
    </source>
</evidence>
<dbReference type="SMART" id="SM00388">
    <property type="entry name" value="HisKA"/>
    <property type="match status" value="1"/>
</dbReference>
<dbReference type="InterPro" id="IPR003594">
    <property type="entry name" value="HATPase_dom"/>
</dbReference>
<protein>
    <recommendedName>
        <fullName evidence="3">histidine kinase</fullName>
        <ecNumber evidence="3">2.7.13.3</ecNumber>
    </recommendedName>
</protein>
<dbReference type="EC" id="2.7.13.3" evidence="3"/>
<dbReference type="Gene3D" id="1.10.287.130">
    <property type="match status" value="1"/>
</dbReference>
<dbReference type="InterPro" id="IPR003661">
    <property type="entry name" value="HisK_dim/P_dom"/>
</dbReference>
<keyword evidence="9" id="KW-0902">Two-component regulatory system</keyword>
<feature type="coiled-coil region" evidence="11">
    <location>
        <begin position="222"/>
        <end position="249"/>
    </location>
</feature>
<dbReference type="Proteomes" id="UP001595851">
    <property type="component" value="Unassembled WGS sequence"/>
</dbReference>
<gene>
    <name evidence="14" type="ORF">ACFOY2_43125</name>
</gene>
<feature type="domain" description="HAMP" evidence="13">
    <location>
        <begin position="181"/>
        <end position="237"/>
    </location>
</feature>
<evidence type="ECO:0000313" key="15">
    <source>
        <dbReference type="Proteomes" id="UP001595851"/>
    </source>
</evidence>
<dbReference type="SUPFAM" id="SSF55874">
    <property type="entry name" value="ATPase domain of HSP90 chaperone/DNA topoisomerase II/histidine kinase"/>
    <property type="match status" value="1"/>
</dbReference>
<evidence type="ECO:0000313" key="14">
    <source>
        <dbReference type="EMBL" id="MFC4014082.1"/>
    </source>
</evidence>
<evidence type="ECO:0000256" key="4">
    <source>
        <dbReference type="ARBA" id="ARBA00022553"/>
    </source>
</evidence>
<dbReference type="Pfam" id="PF00512">
    <property type="entry name" value="HisKA"/>
    <property type="match status" value="1"/>
</dbReference>
<keyword evidence="5" id="KW-0808">Transferase</keyword>
<comment type="subcellular location">
    <subcellularLocation>
        <location evidence="2">Cell membrane</location>
    </subcellularLocation>
</comment>
<keyword evidence="10" id="KW-0472">Membrane</keyword>
<organism evidence="14 15">
    <name type="scientific">Nonomuraea purpurea</name>
    <dbReference type="NCBI Taxonomy" id="1849276"/>
    <lineage>
        <taxon>Bacteria</taxon>
        <taxon>Bacillati</taxon>
        <taxon>Actinomycetota</taxon>
        <taxon>Actinomycetes</taxon>
        <taxon>Streptosporangiales</taxon>
        <taxon>Streptosporangiaceae</taxon>
        <taxon>Nonomuraea</taxon>
    </lineage>
</organism>
<evidence type="ECO:0000256" key="5">
    <source>
        <dbReference type="ARBA" id="ARBA00022679"/>
    </source>
</evidence>